<dbReference type="EMBL" id="JBBPBN010000050">
    <property type="protein sequence ID" value="KAK8992832.1"/>
    <property type="molecule type" value="Genomic_DNA"/>
</dbReference>
<accession>A0ABR2PWN0</accession>
<protein>
    <submittedName>
        <fullName evidence="2">Uncharacterized protein</fullName>
    </submittedName>
</protein>
<dbReference type="Proteomes" id="UP001396334">
    <property type="component" value="Unassembled WGS sequence"/>
</dbReference>
<evidence type="ECO:0000256" key="1">
    <source>
        <dbReference type="SAM" id="Coils"/>
    </source>
</evidence>
<gene>
    <name evidence="2" type="ORF">V6N11_048900</name>
</gene>
<proteinExistence type="predicted"/>
<organism evidence="2 3">
    <name type="scientific">Hibiscus sabdariffa</name>
    <name type="common">roselle</name>
    <dbReference type="NCBI Taxonomy" id="183260"/>
    <lineage>
        <taxon>Eukaryota</taxon>
        <taxon>Viridiplantae</taxon>
        <taxon>Streptophyta</taxon>
        <taxon>Embryophyta</taxon>
        <taxon>Tracheophyta</taxon>
        <taxon>Spermatophyta</taxon>
        <taxon>Magnoliopsida</taxon>
        <taxon>eudicotyledons</taxon>
        <taxon>Gunneridae</taxon>
        <taxon>Pentapetalae</taxon>
        <taxon>rosids</taxon>
        <taxon>malvids</taxon>
        <taxon>Malvales</taxon>
        <taxon>Malvaceae</taxon>
        <taxon>Malvoideae</taxon>
        <taxon>Hibiscus</taxon>
    </lineage>
</organism>
<comment type="caution">
    <text evidence="2">The sequence shown here is derived from an EMBL/GenBank/DDBJ whole genome shotgun (WGS) entry which is preliminary data.</text>
</comment>
<sequence>MDMDSPSILWQIVVVVVVGKGGRRVLACRSRSLKRTPYGHPAHPYISQTTLMIIPALTSQDEASASHLPQPMQGYTDGSIMQPNDLPNHPHLGSWTFNQLLELDTPPNSQTPRDIGYPVQPNELVSHHQHFENEMLRNNKDEQVARLVTKIEMLRKEIASIKHNNLPNH</sequence>
<name>A0ABR2PWN0_9ROSI</name>
<keyword evidence="1" id="KW-0175">Coiled coil</keyword>
<feature type="coiled-coil region" evidence="1">
    <location>
        <begin position="137"/>
        <end position="164"/>
    </location>
</feature>
<evidence type="ECO:0000313" key="2">
    <source>
        <dbReference type="EMBL" id="KAK8992832.1"/>
    </source>
</evidence>
<reference evidence="2 3" key="1">
    <citation type="journal article" date="2024" name="G3 (Bethesda)">
        <title>Genome assembly of Hibiscus sabdariffa L. provides insights into metabolisms of medicinal natural products.</title>
        <authorList>
            <person name="Kim T."/>
        </authorList>
    </citation>
    <scope>NUCLEOTIDE SEQUENCE [LARGE SCALE GENOMIC DNA]</scope>
    <source>
        <strain evidence="2">TK-2024</strain>
        <tissue evidence="2">Old leaves</tissue>
    </source>
</reference>
<keyword evidence="3" id="KW-1185">Reference proteome</keyword>
<evidence type="ECO:0000313" key="3">
    <source>
        <dbReference type="Proteomes" id="UP001396334"/>
    </source>
</evidence>